<reference evidence="2 3" key="1">
    <citation type="journal article" date="2007" name="FEMS Microbiol. Lett.">
        <title>Sequence analysis of the 181-kb accessory plasmid pSmeSM11b, isolated from a dominant Sinorhizobium meliloti strain identified during a long-term field release experiment.</title>
        <authorList>
            <person name="Stiens M."/>
            <person name="Schneiker S."/>
            <person name="Puhler A."/>
            <person name="Schluter A."/>
        </authorList>
    </citation>
    <scope>NUCLEOTIDE SEQUENCE [LARGE SCALE GENOMIC DNA]</scope>
    <source>
        <strain evidence="2 3">SM11</strain>
        <plasmid evidence="3">pSmeSM11b</plasmid>
    </source>
</reference>
<evidence type="ECO:0000256" key="1">
    <source>
        <dbReference type="SAM" id="MobiDB-lite"/>
    </source>
</evidence>
<protein>
    <submittedName>
        <fullName evidence="2">Uncharacterized protein</fullName>
    </submittedName>
</protein>
<gene>
    <name evidence="2" type="primary">orf138</name>
</gene>
<name>A4KVP3_SINMM</name>
<keyword evidence="2" id="KW-0614">Plasmid</keyword>
<geneLocation type="plasmid" evidence="2 3">
    <name>pSmeSM11b</name>
</geneLocation>
<reference evidence="3" key="2">
    <citation type="journal article" date="2011" name="J. Biotechnol.">
        <title>The complete genome sequence of the dominant Sinorhizobium meliloti field isolate SM11 extends the S. meliloti pan-genome.</title>
        <authorList>
            <person name="Schneiker-Bekel S."/>
            <person name="Wibberg D."/>
            <person name="Bekel T."/>
            <person name="Blom J."/>
            <person name="Linke B."/>
            <person name="Neuweger H."/>
            <person name="Stiens M."/>
            <person name="Vorholter F.J."/>
            <person name="Weidner S."/>
            <person name="Goesmann A."/>
            <person name="Puhler A."/>
            <person name="Schluter A."/>
        </authorList>
    </citation>
    <scope>NUCLEOTIDE SEQUENCE [LARGE SCALE GENOMIC DNA]</scope>
    <source>
        <strain evidence="3">SM11</strain>
        <plasmid evidence="3">pSmeSM11b</plasmid>
    </source>
</reference>
<dbReference type="Proteomes" id="UP000009045">
    <property type="component" value="Plasmid pSmeSM11b"/>
</dbReference>
<proteinExistence type="predicted"/>
<sequence>MMLGGPPPGHGSIRDANEARKPSSPIRVTILPRIIKALIIDQYPR</sequence>
<dbReference type="AlphaFoldDB" id="A4KVP3"/>
<feature type="region of interest" description="Disordered" evidence="1">
    <location>
        <begin position="1"/>
        <end position="24"/>
    </location>
</feature>
<feature type="compositionally biased region" description="Basic and acidic residues" evidence="1">
    <location>
        <begin position="12"/>
        <end position="21"/>
    </location>
</feature>
<organism evidence="2 3">
    <name type="scientific">Sinorhizobium meliloti (strain SM11)</name>
    <dbReference type="NCBI Taxonomy" id="707241"/>
    <lineage>
        <taxon>Bacteria</taxon>
        <taxon>Pseudomonadati</taxon>
        <taxon>Pseudomonadota</taxon>
        <taxon>Alphaproteobacteria</taxon>
        <taxon>Hyphomicrobiales</taxon>
        <taxon>Rhizobiaceae</taxon>
        <taxon>Sinorhizobium/Ensifer group</taxon>
        <taxon>Sinorhizobium</taxon>
    </lineage>
</organism>
<evidence type="ECO:0000313" key="2">
    <source>
        <dbReference type="EMBL" id="ABN47144.1"/>
    </source>
</evidence>
<accession>A4KVP3</accession>
<dbReference type="EMBL" id="EF066650">
    <property type="protein sequence ID" value="ABN47144.1"/>
    <property type="molecule type" value="Genomic_DNA"/>
</dbReference>
<evidence type="ECO:0000313" key="3">
    <source>
        <dbReference type="Proteomes" id="UP000009045"/>
    </source>
</evidence>